<dbReference type="GO" id="GO:0003677">
    <property type="term" value="F:DNA binding"/>
    <property type="evidence" value="ECO:0007669"/>
    <property type="project" value="InterPro"/>
</dbReference>
<feature type="domain" description="RNA polymerase sigma factor 70 region 4 type 2" evidence="5">
    <location>
        <begin position="136"/>
        <end position="186"/>
    </location>
</feature>
<dbReference type="PANTHER" id="PTHR19848">
    <property type="entry name" value="WD40 REPEAT PROTEIN"/>
    <property type="match status" value="1"/>
</dbReference>
<gene>
    <name evidence="6" type="ORF">FTUN_8122</name>
</gene>
<dbReference type="InterPro" id="IPR015943">
    <property type="entry name" value="WD40/YVTN_repeat-like_dom_sf"/>
</dbReference>
<dbReference type="GO" id="GO:0006352">
    <property type="term" value="P:DNA-templated transcription initiation"/>
    <property type="evidence" value="ECO:0007669"/>
    <property type="project" value="InterPro"/>
</dbReference>
<dbReference type="Gene3D" id="1.10.1740.10">
    <property type="match status" value="1"/>
</dbReference>
<feature type="repeat" description="WD" evidence="3">
    <location>
        <begin position="447"/>
        <end position="488"/>
    </location>
</feature>
<dbReference type="GO" id="GO:0016987">
    <property type="term" value="F:sigma factor activity"/>
    <property type="evidence" value="ECO:0007669"/>
    <property type="project" value="InterPro"/>
</dbReference>
<dbReference type="Gene3D" id="2.130.10.10">
    <property type="entry name" value="YVTN repeat-like/Quinoprotein amine dehydrogenase"/>
    <property type="match status" value="4"/>
</dbReference>
<dbReference type="SUPFAM" id="SSF88946">
    <property type="entry name" value="Sigma2 domain of RNA polymerase sigma factors"/>
    <property type="match status" value="1"/>
</dbReference>
<dbReference type="SUPFAM" id="SSF63825">
    <property type="entry name" value="YWTD domain"/>
    <property type="match status" value="1"/>
</dbReference>
<evidence type="ECO:0000313" key="6">
    <source>
        <dbReference type="EMBL" id="QJX00492.1"/>
    </source>
</evidence>
<feature type="repeat" description="WD" evidence="3">
    <location>
        <begin position="537"/>
        <end position="571"/>
    </location>
</feature>
<dbReference type="InterPro" id="IPR013325">
    <property type="entry name" value="RNA_pol_sigma_r2"/>
</dbReference>
<sequence length="1104" mass="116793">MFATRTILAAIHAPDPGSDATDAELLRRFAETRDEGAFEALVRRHARLVWGVCRRSLVSVQDAEDAFQAAFIVLARSPEKPRRSGTAAGFLFGVARRVALKIRTQTAARAARPLVSGPGKCDDPVIGTAVRELQAILDEEIAQLPDAYRGPFVLCVLEGVSRARAAAELRVNSGTLSSRLARARLLLRDRLAKRGIQIAAALAVTDLAASASAAPPAIVRATVEAGVSGRVAGAVSVLAGPLWVRRIVIAALGFMVCSAVAAGLITDGRAPSGDPPPVPAEKPVAEPRVVADARGDPLPTGAVARLGSTRWRHEGEAKSLSFAPDGKTLAVLSGNDGAVTFFDTATGNVVNRLTEFGDSRHPPSAIAFSPDGKFFAGRFGGGVVRLWDARTKRLVRTLMPGTGFDGGTGGGTDPLRFSPDGKRLAVCTPEAVVTVWDTADGKVTATLTGHNHINPPMDFSPDGKIVILILSDPGVQLWDATTGKRLRGFDTGGDTFSIAVSPDGKSVASGGRDRIVVSAVETGKEQARLDAKGMGAVIGLALTPDGKSLVSSGEDARVRVWDLATKKERFVLDSRGWIGRSVALSADGTTVAVGTVYNIVRVWDVTSGKELSVAADGHDAPIRAVTFSPDGRTLATGGENQQIRLWDAVTLRQTQKFMGRSAQQVSFSPDGSRLVSAWEWGDRACVWDVSRAQTTLELVPTGVKRCPHAAFAPDGKTVVSASWRKDEVDDNFGKTVLHVWDAVTGKQRRELTVANLQPHALAVSPDGKWAALGGNAGNGSTPGPSVRLCDLVRNRERPVRHAEMSYVASVAFSADSRVLAAGNVDRSVRLFEVLTGRELMTLTGHGRSVAAVAFAPGGRVLATADGGPISRYWDGLPPQTIRFWDVATGKELARLGGHGSDVTSLAFSPDGKQLVAGLPNGTALVWETPAASQPAVVPGRKLGPRELAALWGDLAGDEAAVAHEAVRILAASPEQSVPFLAGVLHPAPKRDAATVRQRIADLGSETFAVREAATKELAGWGDDIERELERALKDQPDPEVARRVQTLLDALRNSPPPDRRRELRAVWALELSSTPTATKVVLGVAKGHPDARLTREAQAALDRR</sequence>
<dbReference type="Proteomes" id="UP000503447">
    <property type="component" value="Chromosome"/>
</dbReference>
<dbReference type="InterPro" id="IPR013249">
    <property type="entry name" value="RNA_pol_sigma70_r4_t2"/>
</dbReference>
<evidence type="ECO:0000256" key="1">
    <source>
        <dbReference type="ARBA" id="ARBA00022574"/>
    </source>
</evidence>
<feature type="repeat" description="WD" evidence="3">
    <location>
        <begin position="581"/>
        <end position="613"/>
    </location>
</feature>
<dbReference type="NCBIfam" id="TIGR02937">
    <property type="entry name" value="sigma70-ECF"/>
    <property type="match status" value="1"/>
</dbReference>
<dbReference type="PROSITE" id="PS50294">
    <property type="entry name" value="WD_REPEATS_REGION"/>
    <property type="match status" value="4"/>
</dbReference>
<dbReference type="SUPFAM" id="SSF50969">
    <property type="entry name" value="YVTN repeat-like/Quinoprotein amine dehydrogenase"/>
    <property type="match status" value="1"/>
</dbReference>
<dbReference type="InterPro" id="IPR013324">
    <property type="entry name" value="RNA_pol_sigma_r3/r4-like"/>
</dbReference>
<dbReference type="Pfam" id="PF08281">
    <property type="entry name" value="Sigma70_r4_2"/>
    <property type="match status" value="1"/>
</dbReference>
<feature type="repeat" description="WD" evidence="3">
    <location>
        <begin position="415"/>
        <end position="446"/>
    </location>
</feature>
<dbReference type="InterPro" id="IPR001680">
    <property type="entry name" value="WD40_rpt"/>
</dbReference>
<keyword evidence="1 3" id="KW-0853">WD repeat</keyword>
<feature type="repeat" description="WD" evidence="3">
    <location>
        <begin position="842"/>
        <end position="874"/>
    </location>
</feature>
<dbReference type="Pfam" id="PF00400">
    <property type="entry name" value="WD40"/>
    <property type="match status" value="6"/>
</dbReference>
<protein>
    <submittedName>
        <fullName evidence="6">Uncharacterized protein</fullName>
    </submittedName>
</protein>
<feature type="domain" description="RNA polymerase sigma-70 region 2" evidence="4">
    <location>
        <begin position="41"/>
        <end position="101"/>
    </location>
</feature>
<keyword evidence="7" id="KW-1185">Reference proteome</keyword>
<dbReference type="InterPro" id="IPR007627">
    <property type="entry name" value="RNA_pol_sigma70_r2"/>
</dbReference>
<name>A0A6M5Z4R3_9BACT</name>
<keyword evidence="2" id="KW-0677">Repeat</keyword>
<dbReference type="AlphaFoldDB" id="A0A6M5Z4R3"/>
<feature type="repeat" description="WD" evidence="3">
    <location>
        <begin position="365"/>
        <end position="397"/>
    </location>
</feature>
<evidence type="ECO:0000256" key="3">
    <source>
        <dbReference type="PROSITE-ProRule" id="PRU00221"/>
    </source>
</evidence>
<dbReference type="GO" id="GO:0005829">
    <property type="term" value="C:cytosol"/>
    <property type="evidence" value="ECO:0007669"/>
    <property type="project" value="UniProtKB-ARBA"/>
</dbReference>
<organism evidence="6 7">
    <name type="scientific">Frigoriglobus tundricola</name>
    <dbReference type="NCBI Taxonomy" id="2774151"/>
    <lineage>
        <taxon>Bacteria</taxon>
        <taxon>Pseudomonadati</taxon>
        <taxon>Planctomycetota</taxon>
        <taxon>Planctomycetia</taxon>
        <taxon>Gemmatales</taxon>
        <taxon>Gemmataceae</taxon>
        <taxon>Frigoriglobus</taxon>
    </lineage>
</organism>
<feature type="repeat" description="WD" evidence="3">
    <location>
        <begin position="800"/>
        <end position="841"/>
    </location>
</feature>
<dbReference type="InterPro" id="IPR014284">
    <property type="entry name" value="RNA_pol_sigma-70_dom"/>
</dbReference>
<dbReference type="CDD" id="cd00200">
    <property type="entry name" value="WD40"/>
    <property type="match status" value="2"/>
</dbReference>
<evidence type="ECO:0000313" key="7">
    <source>
        <dbReference type="Proteomes" id="UP000503447"/>
    </source>
</evidence>
<dbReference type="SUPFAM" id="SSF88659">
    <property type="entry name" value="Sigma3 and sigma4 domains of RNA polymerase sigma factors"/>
    <property type="match status" value="1"/>
</dbReference>
<evidence type="ECO:0000256" key="2">
    <source>
        <dbReference type="ARBA" id="ARBA00022737"/>
    </source>
</evidence>
<dbReference type="KEGG" id="ftj:FTUN_8122"/>
<feature type="repeat" description="WD" evidence="3">
    <location>
        <begin position="895"/>
        <end position="936"/>
    </location>
</feature>
<feature type="repeat" description="WD" evidence="3">
    <location>
        <begin position="615"/>
        <end position="656"/>
    </location>
</feature>
<proteinExistence type="predicted"/>
<dbReference type="InterPro" id="IPR019775">
    <property type="entry name" value="WD40_repeat_CS"/>
</dbReference>
<dbReference type="SMART" id="SM00320">
    <property type="entry name" value="WD40"/>
    <property type="match status" value="13"/>
</dbReference>
<dbReference type="InterPro" id="IPR036388">
    <property type="entry name" value="WH-like_DNA-bd_sf"/>
</dbReference>
<dbReference type="EMBL" id="CP053452">
    <property type="protein sequence ID" value="QJX00492.1"/>
    <property type="molecule type" value="Genomic_DNA"/>
</dbReference>
<evidence type="ECO:0000259" key="5">
    <source>
        <dbReference type="Pfam" id="PF08281"/>
    </source>
</evidence>
<dbReference type="PANTHER" id="PTHR19848:SF8">
    <property type="entry name" value="F-BOX AND WD REPEAT DOMAIN CONTAINING 7"/>
    <property type="match status" value="1"/>
</dbReference>
<dbReference type="Gene3D" id="1.10.10.10">
    <property type="entry name" value="Winged helix-like DNA-binding domain superfamily/Winged helix DNA-binding domain"/>
    <property type="match status" value="1"/>
</dbReference>
<dbReference type="RefSeq" id="WP_171475227.1">
    <property type="nucleotide sequence ID" value="NZ_CP053452.2"/>
</dbReference>
<dbReference type="Pfam" id="PF04542">
    <property type="entry name" value="Sigma70_r2"/>
    <property type="match status" value="1"/>
</dbReference>
<dbReference type="InterPro" id="IPR011044">
    <property type="entry name" value="Quino_amine_DH_bsu"/>
</dbReference>
<accession>A0A6M5Z4R3</accession>
<evidence type="ECO:0000259" key="4">
    <source>
        <dbReference type="Pfam" id="PF04542"/>
    </source>
</evidence>
<dbReference type="InterPro" id="IPR011047">
    <property type="entry name" value="Quinoprotein_ADH-like_sf"/>
</dbReference>
<dbReference type="PROSITE" id="PS00678">
    <property type="entry name" value="WD_REPEATS_1"/>
    <property type="match status" value="2"/>
</dbReference>
<dbReference type="PROSITE" id="PS50082">
    <property type="entry name" value="WD_REPEATS_2"/>
    <property type="match status" value="9"/>
</dbReference>
<dbReference type="SUPFAM" id="SSF50998">
    <property type="entry name" value="Quinoprotein alcohol dehydrogenase-like"/>
    <property type="match status" value="1"/>
</dbReference>
<reference evidence="7" key="1">
    <citation type="submission" date="2020-05" db="EMBL/GenBank/DDBJ databases">
        <title>Frigoriglobus tundricola gen. nov., sp. nov., a psychrotolerant cellulolytic planctomycete of the family Gemmataceae with two divergent copies of 16S rRNA gene.</title>
        <authorList>
            <person name="Kulichevskaya I.S."/>
            <person name="Ivanova A.A."/>
            <person name="Naumoff D.G."/>
            <person name="Beletsky A.V."/>
            <person name="Rijpstra W.I.C."/>
            <person name="Sinninghe Damste J.S."/>
            <person name="Mardanov A.V."/>
            <person name="Ravin N.V."/>
            <person name="Dedysh S.N."/>
        </authorList>
    </citation>
    <scope>NUCLEOTIDE SEQUENCE [LARGE SCALE GENOMIC DNA]</scope>
    <source>
        <strain evidence="7">PL17</strain>
    </source>
</reference>